<dbReference type="AlphaFoldDB" id="D9PJX6"/>
<evidence type="ECO:0000313" key="1">
    <source>
        <dbReference type="EMBL" id="EFK96139.1"/>
    </source>
</evidence>
<protein>
    <submittedName>
        <fullName evidence="1">Uncharacterized protein</fullName>
    </submittedName>
</protein>
<dbReference type="EMBL" id="ADZX01000559">
    <property type="protein sequence ID" value="EFK96139.1"/>
    <property type="molecule type" value="Genomic_DNA"/>
</dbReference>
<proteinExistence type="predicted"/>
<accession>D9PJX6</accession>
<organism evidence="1">
    <name type="scientific">sediment metagenome</name>
    <dbReference type="NCBI Taxonomy" id="749907"/>
    <lineage>
        <taxon>unclassified sequences</taxon>
        <taxon>metagenomes</taxon>
        <taxon>ecological metagenomes</taxon>
    </lineage>
</organism>
<reference evidence="1" key="2">
    <citation type="journal article" date="2011" name="Microb. Ecol.">
        <title>Taxonomic and Functional Metagenomic Profiling of the Microbial Community in the Anoxic Sediment of a Sub-saline Shallow Lake (Laguna de Carrizo, Central Spain).</title>
        <authorList>
            <person name="Ferrer M."/>
            <person name="Guazzaroni M.E."/>
            <person name="Richter M."/>
            <person name="Garcia-Salamanca A."/>
            <person name="Yarza P."/>
            <person name="Suarez-Suarez A."/>
            <person name="Solano J."/>
            <person name="Alcaide M."/>
            <person name="van Dillewijn P."/>
            <person name="Molina-Henares M.A."/>
            <person name="Lopez-Cortes N."/>
            <person name="Al-Ramahi Y."/>
            <person name="Guerrero C."/>
            <person name="Acosta A."/>
            <person name="de Eugenio L.I."/>
            <person name="Martinez V."/>
            <person name="Marques S."/>
            <person name="Rojo F."/>
            <person name="Santero E."/>
            <person name="Genilloud O."/>
            <person name="Perez-Perez J."/>
            <person name="Rossello-Mora R."/>
            <person name="Ramos J.L."/>
        </authorList>
    </citation>
    <scope>NUCLEOTIDE SEQUENCE</scope>
</reference>
<name>D9PJX6_9ZZZZ</name>
<gene>
    <name evidence="1" type="ORF">LDC_1839</name>
</gene>
<reference evidence="1" key="1">
    <citation type="submission" date="2010-07" db="EMBL/GenBank/DDBJ databases">
        <authorList>
            <consortium name="CONSOLIDER consortium CSD2007-00005"/>
            <person name="Guazzaroni M.-E."/>
            <person name="Richter M."/>
            <person name="Garcia-Salamanca A."/>
            <person name="Yarza P."/>
            <person name="Ferrer M."/>
        </authorList>
    </citation>
    <scope>NUCLEOTIDE SEQUENCE</scope>
</reference>
<sequence>MTLKKKRNAVVNAYHLVNAVGELKAPVFNRDAPFLTSPNLPFKKVFHAFQPPVYVILMQEVTPVFIEPIV</sequence>
<comment type="caution">
    <text evidence="1">The sequence shown here is derived from an EMBL/GenBank/DDBJ whole genome shotgun (WGS) entry which is preliminary data.</text>
</comment>